<feature type="transmembrane region" description="Helical" evidence="1">
    <location>
        <begin position="146"/>
        <end position="166"/>
    </location>
</feature>
<feature type="transmembrane region" description="Helical" evidence="1">
    <location>
        <begin position="28"/>
        <end position="45"/>
    </location>
</feature>
<keyword evidence="1" id="KW-0472">Membrane</keyword>
<keyword evidence="1" id="KW-0812">Transmembrane</keyword>
<feature type="transmembrane region" description="Helical" evidence="1">
    <location>
        <begin position="305"/>
        <end position="326"/>
    </location>
</feature>
<evidence type="ECO:0000256" key="1">
    <source>
        <dbReference type="SAM" id="Phobius"/>
    </source>
</evidence>
<evidence type="ECO:0000259" key="3">
    <source>
        <dbReference type="Pfam" id="PF07786"/>
    </source>
</evidence>
<dbReference type="PANTHER" id="PTHR30590">
    <property type="entry name" value="INNER MEMBRANE PROTEIN"/>
    <property type="match status" value="1"/>
</dbReference>
<dbReference type="InterPro" id="IPR052529">
    <property type="entry name" value="Bact_Transport_Assoc"/>
</dbReference>
<sequence>MKEISSTHISNSKVSAPMASNRISGYDLARALAFFGMLIINYWVLMEDYNPFPPWVAFVLDSIQGRAAATFVVLAGIGLSLLSRRAYLNRDAVSMRIIRHRMWRRAIFLFVIGGLNSMIWGADILHFYAIYFAAGAVFLNFSNQRLFVLATISVTIFSLLMFIFDFDLGWERGSISYEDWPNMPRLAGHLFFNGHYPFFPWVAFMVLGLWLGRQDLTDNAMRNAILLAGIGAMFFSEFISWLALNIRSFDSSDLYLDAVLPWFYIDPWEPMPLFLISAGGTALVVIGYCMVLTEKLGNAQWISPFIAVGQSTLTLYVAHTLIGSILLKGMELCKIEPYFFPIWGAILFFISALLISSLWKKHLHRGPLEWLMRGFLNFTLPLKAKTV</sequence>
<dbReference type="AlphaFoldDB" id="A0A8J6N0J3"/>
<comment type="caution">
    <text evidence="4">The sequence shown here is derived from an EMBL/GenBank/DDBJ whole genome shotgun (WGS) entry which is preliminary data.</text>
</comment>
<protein>
    <submittedName>
        <fullName evidence="4">DUF418 domain-containing protein</fullName>
    </submittedName>
</protein>
<feature type="transmembrane region" description="Helical" evidence="1">
    <location>
        <begin position="65"/>
        <end position="82"/>
    </location>
</feature>
<evidence type="ECO:0000313" key="5">
    <source>
        <dbReference type="Proteomes" id="UP000650524"/>
    </source>
</evidence>
<organism evidence="4 5">
    <name type="scientific">Candidatus Desulfacyla euxinica</name>
    <dbReference type="NCBI Taxonomy" id="2841693"/>
    <lineage>
        <taxon>Bacteria</taxon>
        <taxon>Deltaproteobacteria</taxon>
        <taxon>Candidatus Desulfacyla</taxon>
    </lineage>
</organism>
<gene>
    <name evidence="4" type="ORF">H8E19_11040</name>
</gene>
<feature type="transmembrane region" description="Helical" evidence="1">
    <location>
        <begin position="224"/>
        <end position="244"/>
    </location>
</feature>
<dbReference type="Pfam" id="PF07786">
    <property type="entry name" value="HGSNAT_cat"/>
    <property type="match status" value="1"/>
</dbReference>
<evidence type="ECO:0000313" key="4">
    <source>
        <dbReference type="EMBL" id="MBC8177928.1"/>
    </source>
</evidence>
<reference evidence="4 5" key="1">
    <citation type="submission" date="2020-08" db="EMBL/GenBank/DDBJ databases">
        <title>Bridging the membrane lipid divide: bacteria of the FCB group superphylum have the potential to synthesize archaeal ether lipids.</title>
        <authorList>
            <person name="Villanueva L."/>
            <person name="Von Meijenfeldt F.A.B."/>
            <person name="Westbye A.B."/>
            <person name="Yadav S."/>
            <person name="Hopmans E.C."/>
            <person name="Dutilh B.E."/>
            <person name="Sinninghe Damste J.S."/>
        </authorList>
    </citation>
    <scope>NUCLEOTIDE SEQUENCE [LARGE SCALE GENOMIC DNA]</scope>
    <source>
        <strain evidence="4">NIOZ-UU27</strain>
    </source>
</reference>
<feature type="transmembrane region" description="Helical" evidence="1">
    <location>
        <begin position="271"/>
        <end position="293"/>
    </location>
</feature>
<accession>A0A8J6N0J3</accession>
<dbReference type="InterPro" id="IPR012429">
    <property type="entry name" value="HGSNAT_cat"/>
</dbReference>
<keyword evidence="1" id="KW-1133">Transmembrane helix</keyword>
<feature type="transmembrane region" description="Helical" evidence="1">
    <location>
        <begin position="102"/>
        <end position="119"/>
    </location>
</feature>
<dbReference type="Pfam" id="PF04235">
    <property type="entry name" value="DUF418"/>
    <property type="match status" value="1"/>
</dbReference>
<dbReference type="EMBL" id="JACNJD010000245">
    <property type="protein sequence ID" value="MBC8177928.1"/>
    <property type="molecule type" value="Genomic_DNA"/>
</dbReference>
<feature type="transmembrane region" description="Helical" evidence="1">
    <location>
        <begin position="338"/>
        <end position="359"/>
    </location>
</feature>
<dbReference type="Proteomes" id="UP000650524">
    <property type="component" value="Unassembled WGS sequence"/>
</dbReference>
<feature type="domain" description="Heparan-alpha-glucosaminide N-acetyltransferase catalytic" evidence="3">
    <location>
        <begin position="22"/>
        <end position="214"/>
    </location>
</feature>
<feature type="transmembrane region" description="Helical" evidence="1">
    <location>
        <begin position="125"/>
        <end position="141"/>
    </location>
</feature>
<feature type="domain" description="DUF418" evidence="2">
    <location>
        <begin position="281"/>
        <end position="374"/>
    </location>
</feature>
<dbReference type="InterPro" id="IPR007349">
    <property type="entry name" value="DUF418"/>
</dbReference>
<dbReference type="PANTHER" id="PTHR30590:SF3">
    <property type="entry name" value="HYPOTHETICAL MEMBRANE SPANNING PROTEIN"/>
    <property type="match status" value="1"/>
</dbReference>
<name>A0A8J6N0J3_9DELT</name>
<evidence type="ECO:0000259" key="2">
    <source>
        <dbReference type="Pfam" id="PF04235"/>
    </source>
</evidence>
<proteinExistence type="predicted"/>
<feature type="transmembrane region" description="Helical" evidence="1">
    <location>
        <begin position="186"/>
        <end position="212"/>
    </location>
</feature>